<sequence length="470" mass="53554">MDRLLFPIGTTWKARRELDALFSNVERSAATSQRCLHLLREHPSLAKQRHQHWLHCPLSFLLESGADLPSVMEVYAMYPPALSQRVTLRQSCTIFPLHVACEQGRVAQDVIPFLVQQCPRATRQRNWHKESPLHLILRNPHRSASVAEVQALLDHSHDGAIQEETSMHRATPLSIAFQNEHTSEEVMNVLIQRLPTDFTKLELGGTSTIRNNGVISLSRPSHRHARMSLKRAHALCKILPRLKVFHCLVPDWDPDAFDTVLENLPSLFQLEELTMTMVHLDDDEDATPLMTAFRRLLEHTNNLRLLLLEFTVPYQKEKFELKSRVIRAFLEQLLDGLRQNDSLVELHLYYGGVKKAMNELSYFTKEFWPSLCRLLETNTTLKQATVSLGKQGDSKGIIGAEEQRARFLMNLNQYGRCRFRNASSVTGREVASMLDAVNQSSDLSIGNDKLDAIYGLLSQAPVVWSSIALR</sequence>
<evidence type="ECO:0000313" key="2">
    <source>
        <dbReference type="Proteomes" id="UP001153069"/>
    </source>
</evidence>
<keyword evidence="2" id="KW-1185">Reference proteome</keyword>
<dbReference type="InterPro" id="IPR036770">
    <property type="entry name" value="Ankyrin_rpt-contain_sf"/>
</dbReference>
<accession>A0A9N8DRF3</accession>
<organism evidence="1 2">
    <name type="scientific">Seminavis robusta</name>
    <dbReference type="NCBI Taxonomy" id="568900"/>
    <lineage>
        <taxon>Eukaryota</taxon>
        <taxon>Sar</taxon>
        <taxon>Stramenopiles</taxon>
        <taxon>Ochrophyta</taxon>
        <taxon>Bacillariophyta</taxon>
        <taxon>Bacillariophyceae</taxon>
        <taxon>Bacillariophycidae</taxon>
        <taxon>Naviculales</taxon>
        <taxon>Naviculaceae</taxon>
        <taxon>Seminavis</taxon>
    </lineage>
</organism>
<dbReference type="AlphaFoldDB" id="A0A9N8DRF3"/>
<name>A0A9N8DRF3_9STRA</name>
<reference evidence="1" key="1">
    <citation type="submission" date="2020-06" db="EMBL/GenBank/DDBJ databases">
        <authorList>
            <consortium name="Plant Systems Biology data submission"/>
        </authorList>
    </citation>
    <scope>NUCLEOTIDE SEQUENCE</scope>
    <source>
        <strain evidence="1">D6</strain>
    </source>
</reference>
<protein>
    <submittedName>
        <fullName evidence="1">Uncharacterized protein</fullName>
    </submittedName>
</protein>
<comment type="caution">
    <text evidence="1">The sequence shown here is derived from an EMBL/GenBank/DDBJ whole genome shotgun (WGS) entry which is preliminary data.</text>
</comment>
<dbReference type="EMBL" id="CAICTM010000297">
    <property type="protein sequence ID" value="CAB9507246.1"/>
    <property type="molecule type" value="Genomic_DNA"/>
</dbReference>
<dbReference type="Proteomes" id="UP001153069">
    <property type="component" value="Unassembled WGS sequence"/>
</dbReference>
<dbReference type="Gene3D" id="1.25.40.20">
    <property type="entry name" value="Ankyrin repeat-containing domain"/>
    <property type="match status" value="1"/>
</dbReference>
<gene>
    <name evidence="1" type="ORF">SEMRO_298_G111230.1</name>
</gene>
<dbReference type="SUPFAM" id="SSF48403">
    <property type="entry name" value="Ankyrin repeat"/>
    <property type="match status" value="1"/>
</dbReference>
<evidence type="ECO:0000313" key="1">
    <source>
        <dbReference type="EMBL" id="CAB9507246.1"/>
    </source>
</evidence>
<proteinExistence type="predicted"/>